<dbReference type="RefSeq" id="WP_150014417.1">
    <property type="nucleotide sequence ID" value="NZ_VWSG01000014.1"/>
</dbReference>
<sequence length="157" mass="17768">MKKVLLLLVAVSFSFVSCDKNDDNQVVAETSPIHGKWEVKTYDVEATVNGEPLPDEDIDLDNVVGTIFEFKSGNKFSVSSYNDEEGKWETDEGTYVYHTAQNKVDYTMVDPDGTSYTQTMNVKLLNSTNFNFNLTSEEKEGNFVFKLSLDFNCEKVK</sequence>
<dbReference type="EMBL" id="VWSG01000014">
    <property type="protein sequence ID" value="KAA5531905.1"/>
    <property type="molecule type" value="Genomic_DNA"/>
</dbReference>
<name>A0A5M6CEM6_9FLAO</name>
<keyword evidence="2" id="KW-1185">Reference proteome</keyword>
<organism evidence="1 2">
    <name type="scientific">Paenimyroides baculatum</name>
    <dbReference type="NCBI Taxonomy" id="2608000"/>
    <lineage>
        <taxon>Bacteria</taxon>
        <taxon>Pseudomonadati</taxon>
        <taxon>Bacteroidota</taxon>
        <taxon>Flavobacteriia</taxon>
        <taxon>Flavobacteriales</taxon>
        <taxon>Flavobacteriaceae</taxon>
        <taxon>Paenimyroides</taxon>
    </lineage>
</organism>
<evidence type="ECO:0008006" key="3">
    <source>
        <dbReference type="Google" id="ProtNLM"/>
    </source>
</evidence>
<dbReference type="AlphaFoldDB" id="A0A5M6CEM6"/>
<evidence type="ECO:0000313" key="1">
    <source>
        <dbReference type="EMBL" id="KAA5531905.1"/>
    </source>
</evidence>
<reference evidence="1 2" key="1">
    <citation type="submission" date="2019-09" db="EMBL/GenBank/DDBJ databases">
        <title>Genome sequence and assembly of Flavobacterium sp.</title>
        <authorList>
            <person name="Chhetri G."/>
        </authorList>
    </citation>
    <scope>NUCLEOTIDE SEQUENCE [LARGE SCALE GENOMIC DNA]</scope>
    <source>
        <strain evidence="1 2">SNL9</strain>
    </source>
</reference>
<gene>
    <name evidence="1" type="ORF">F0460_14285</name>
</gene>
<proteinExistence type="predicted"/>
<protein>
    <recommendedName>
        <fullName evidence="3">Lipocalin-like domain-containing protein</fullName>
    </recommendedName>
</protein>
<dbReference type="Proteomes" id="UP000325141">
    <property type="component" value="Unassembled WGS sequence"/>
</dbReference>
<dbReference type="PROSITE" id="PS51257">
    <property type="entry name" value="PROKAR_LIPOPROTEIN"/>
    <property type="match status" value="1"/>
</dbReference>
<accession>A0A5M6CEM6</accession>
<evidence type="ECO:0000313" key="2">
    <source>
        <dbReference type="Proteomes" id="UP000325141"/>
    </source>
</evidence>
<comment type="caution">
    <text evidence="1">The sequence shown here is derived from an EMBL/GenBank/DDBJ whole genome shotgun (WGS) entry which is preliminary data.</text>
</comment>